<comment type="similarity">
    <text evidence="5">Belongs to the OXA1/ALB3/YidC family.</text>
</comment>
<dbReference type="PANTHER" id="PTHR12428:SF65">
    <property type="entry name" value="CYTOCHROME C OXIDASE ASSEMBLY PROTEIN COX18, MITOCHONDRIAL"/>
    <property type="match status" value="1"/>
</dbReference>
<keyword evidence="4 6" id="KW-0472">Membrane</keyword>
<proteinExistence type="inferred from homology"/>
<dbReference type="GO" id="GO:0051205">
    <property type="term" value="P:protein insertion into membrane"/>
    <property type="evidence" value="ECO:0007669"/>
    <property type="project" value="UniProtKB-ARBA"/>
</dbReference>
<evidence type="ECO:0000256" key="5">
    <source>
        <dbReference type="RuleBase" id="RU003945"/>
    </source>
</evidence>
<dbReference type="Pfam" id="PF02096">
    <property type="entry name" value="60KD_IMP"/>
    <property type="match status" value="1"/>
</dbReference>
<reference evidence="8 9" key="1">
    <citation type="journal article" date="2022" name="G3 (Bethesda)">
        <title>Evaluating Illumina-, Nanopore-, and PacBio-based genome assembly strategies with the bald notothen, Trematomus borchgrevinki.</title>
        <authorList>
            <person name="Rayamajhi N."/>
            <person name="Cheng C.C."/>
            <person name="Catchen J.M."/>
        </authorList>
    </citation>
    <scope>NUCLEOTIDE SEQUENCE [LARGE SCALE GENOMIC DNA]</scope>
    <source>
        <strain evidence="8">AGRC-2024</strain>
    </source>
</reference>
<evidence type="ECO:0000256" key="6">
    <source>
        <dbReference type="SAM" id="Phobius"/>
    </source>
</evidence>
<feature type="domain" description="Membrane insertase YidC/Oxa/ALB C-terminal" evidence="7">
    <location>
        <begin position="115"/>
        <end position="324"/>
    </location>
</feature>
<keyword evidence="9" id="KW-1185">Reference proteome</keyword>
<protein>
    <recommendedName>
        <fullName evidence="7">Membrane insertase YidC/Oxa/ALB C-terminal domain-containing protein</fullName>
    </recommendedName>
</protein>
<reference evidence="8 9" key="2">
    <citation type="journal article" date="2024" name="G3 (Bethesda)">
        <title>The genome of the cryopelagic Antarctic bald notothen, Trematomus borchgrevinki.</title>
        <authorList>
            <person name="Rayamajhi N."/>
            <person name="Rivera-Colon A.G."/>
            <person name="Minhas B.F."/>
            <person name="Cheng C.C."/>
            <person name="Catchen J.M."/>
        </authorList>
    </citation>
    <scope>NUCLEOTIDE SEQUENCE [LARGE SCALE GENOMIC DNA]</scope>
    <source>
        <strain evidence="8">AGRC-2024</strain>
    </source>
</reference>
<dbReference type="GO" id="GO:0016020">
    <property type="term" value="C:membrane"/>
    <property type="evidence" value="ECO:0007669"/>
    <property type="project" value="UniProtKB-SubCell"/>
</dbReference>
<evidence type="ECO:0000313" key="8">
    <source>
        <dbReference type="EMBL" id="KAL3060945.1"/>
    </source>
</evidence>
<comment type="subcellular location">
    <subcellularLocation>
        <location evidence="1 5">Membrane</location>
        <topology evidence="1 5">Multi-pass membrane protein</topology>
    </subcellularLocation>
</comment>
<organism evidence="8 9">
    <name type="scientific">Pagothenia borchgrevinki</name>
    <name type="common">Bald rockcod</name>
    <name type="synonym">Trematomus borchgrevinki</name>
    <dbReference type="NCBI Taxonomy" id="8213"/>
    <lineage>
        <taxon>Eukaryota</taxon>
        <taxon>Metazoa</taxon>
        <taxon>Chordata</taxon>
        <taxon>Craniata</taxon>
        <taxon>Vertebrata</taxon>
        <taxon>Euteleostomi</taxon>
        <taxon>Actinopterygii</taxon>
        <taxon>Neopterygii</taxon>
        <taxon>Teleostei</taxon>
        <taxon>Neoteleostei</taxon>
        <taxon>Acanthomorphata</taxon>
        <taxon>Eupercaria</taxon>
        <taxon>Perciformes</taxon>
        <taxon>Notothenioidei</taxon>
        <taxon>Nototheniidae</taxon>
        <taxon>Pagothenia</taxon>
    </lineage>
</organism>
<feature type="transmembrane region" description="Helical" evidence="6">
    <location>
        <begin position="253"/>
        <end position="271"/>
    </location>
</feature>
<keyword evidence="3 6" id="KW-1133">Transmembrane helix</keyword>
<dbReference type="CDD" id="cd20069">
    <property type="entry name" value="5TM_Oxa1-like"/>
    <property type="match status" value="1"/>
</dbReference>
<evidence type="ECO:0000256" key="1">
    <source>
        <dbReference type="ARBA" id="ARBA00004141"/>
    </source>
</evidence>
<dbReference type="InterPro" id="IPR001708">
    <property type="entry name" value="YidC/ALB3/OXA1/COX18"/>
</dbReference>
<dbReference type="Proteomes" id="UP001619887">
    <property type="component" value="Unassembled WGS sequence"/>
</dbReference>
<evidence type="ECO:0000256" key="2">
    <source>
        <dbReference type="ARBA" id="ARBA00022692"/>
    </source>
</evidence>
<keyword evidence="2 5" id="KW-0812">Transmembrane</keyword>
<comment type="caution">
    <text evidence="8">The sequence shown here is derived from an EMBL/GenBank/DDBJ whole genome shotgun (WGS) entry which is preliminary data.</text>
</comment>
<dbReference type="AlphaFoldDB" id="A0ABD2H3R5"/>
<gene>
    <name evidence="8" type="ORF">OYC64_009204</name>
</gene>
<name>A0ABD2H3R5_PAGBO</name>
<dbReference type="InterPro" id="IPR028055">
    <property type="entry name" value="YidC/Oxa/ALB_C"/>
</dbReference>
<accession>A0ABD2H3R5</accession>
<dbReference type="PANTHER" id="PTHR12428">
    <property type="entry name" value="OXA1"/>
    <property type="match status" value="1"/>
</dbReference>
<evidence type="ECO:0000313" key="9">
    <source>
        <dbReference type="Proteomes" id="UP001619887"/>
    </source>
</evidence>
<dbReference type="EMBL" id="JBIYXZ010002072">
    <property type="protein sequence ID" value="KAL3060945.1"/>
    <property type="molecule type" value="Genomic_DNA"/>
</dbReference>
<evidence type="ECO:0000259" key="7">
    <source>
        <dbReference type="Pfam" id="PF02096"/>
    </source>
</evidence>
<evidence type="ECO:0000256" key="4">
    <source>
        <dbReference type="ARBA" id="ARBA00023136"/>
    </source>
</evidence>
<sequence>MRTLSGLGTLSGMRSLSGMRTLSGLGTLSGMRSLSGMRTLSGLWTLSGVRRLSGGPDGVPDGVPGGVGVSEGVPDAVGVSGGVPPGCYSSLSDSALVHLVEHFLLTVQQVGGLPWWLSIVVATLSVRTAVTLPLAAYQTVVLARVEALQVEISELAKRLRYEVSVRARERSWTEKQSRFQFKKNLRRIVSQLYVRENCHPFKASLLIWVQLPLWISLSLALRNLTLDQSALHADLAAGGALWFPDLTVPDSTWILPLALGLTNLIIVEVFSLQRVNPSRLQRIVTNSIRGFSVLMVPIAATVPSGLALYWLSSSLIGLSHNLLLRSRLLHRLLRLKTVHQSETPYRDLLSAFKSKYCR</sequence>
<evidence type="ECO:0000256" key="3">
    <source>
        <dbReference type="ARBA" id="ARBA00022989"/>
    </source>
</evidence>